<accession>A0A9P4VRR7</accession>
<evidence type="ECO:0000313" key="2">
    <source>
        <dbReference type="EMBL" id="KAF2843236.1"/>
    </source>
</evidence>
<gene>
    <name evidence="2" type="ORF">M501DRAFT_994092</name>
</gene>
<feature type="transmembrane region" description="Helical" evidence="1">
    <location>
        <begin position="27"/>
        <end position="48"/>
    </location>
</feature>
<name>A0A9P4VRR7_9PEZI</name>
<comment type="caution">
    <text evidence="2">The sequence shown here is derived from an EMBL/GenBank/DDBJ whole genome shotgun (WGS) entry which is preliminary data.</text>
</comment>
<evidence type="ECO:0000256" key="1">
    <source>
        <dbReference type="SAM" id="Phobius"/>
    </source>
</evidence>
<evidence type="ECO:0000313" key="3">
    <source>
        <dbReference type="Proteomes" id="UP000799429"/>
    </source>
</evidence>
<keyword evidence="3" id="KW-1185">Reference proteome</keyword>
<dbReference type="Proteomes" id="UP000799429">
    <property type="component" value="Unassembled WGS sequence"/>
</dbReference>
<dbReference type="AlphaFoldDB" id="A0A9P4VRR7"/>
<keyword evidence="1" id="KW-1133">Transmembrane helix</keyword>
<organism evidence="2 3">
    <name type="scientific">Patellaria atrata CBS 101060</name>
    <dbReference type="NCBI Taxonomy" id="1346257"/>
    <lineage>
        <taxon>Eukaryota</taxon>
        <taxon>Fungi</taxon>
        <taxon>Dikarya</taxon>
        <taxon>Ascomycota</taxon>
        <taxon>Pezizomycotina</taxon>
        <taxon>Dothideomycetes</taxon>
        <taxon>Dothideomycetes incertae sedis</taxon>
        <taxon>Patellariales</taxon>
        <taxon>Patellariaceae</taxon>
        <taxon>Patellaria</taxon>
    </lineage>
</organism>
<keyword evidence="1" id="KW-0472">Membrane</keyword>
<proteinExistence type="predicted"/>
<reference evidence="2" key="1">
    <citation type="journal article" date="2020" name="Stud. Mycol.">
        <title>101 Dothideomycetes genomes: a test case for predicting lifestyles and emergence of pathogens.</title>
        <authorList>
            <person name="Haridas S."/>
            <person name="Albert R."/>
            <person name="Binder M."/>
            <person name="Bloem J."/>
            <person name="Labutti K."/>
            <person name="Salamov A."/>
            <person name="Andreopoulos B."/>
            <person name="Baker S."/>
            <person name="Barry K."/>
            <person name="Bills G."/>
            <person name="Bluhm B."/>
            <person name="Cannon C."/>
            <person name="Castanera R."/>
            <person name="Culley D."/>
            <person name="Daum C."/>
            <person name="Ezra D."/>
            <person name="Gonzalez J."/>
            <person name="Henrissat B."/>
            <person name="Kuo A."/>
            <person name="Liang C."/>
            <person name="Lipzen A."/>
            <person name="Lutzoni F."/>
            <person name="Magnuson J."/>
            <person name="Mondo S."/>
            <person name="Nolan M."/>
            <person name="Ohm R."/>
            <person name="Pangilinan J."/>
            <person name="Park H.-J."/>
            <person name="Ramirez L."/>
            <person name="Alfaro M."/>
            <person name="Sun H."/>
            <person name="Tritt A."/>
            <person name="Yoshinaga Y."/>
            <person name="Zwiers L.-H."/>
            <person name="Turgeon B."/>
            <person name="Goodwin S."/>
            <person name="Spatafora J."/>
            <person name="Crous P."/>
            <person name="Grigoriev I."/>
        </authorList>
    </citation>
    <scope>NUCLEOTIDE SEQUENCE</scope>
    <source>
        <strain evidence="2">CBS 101060</strain>
    </source>
</reference>
<sequence>MWFIVRLLCATFNRTTAGVSKMGNKPLNYHLIYVFACLSGLSVLLKVLRKK</sequence>
<keyword evidence="1" id="KW-0812">Transmembrane</keyword>
<protein>
    <submittedName>
        <fullName evidence="2">Uncharacterized protein</fullName>
    </submittedName>
</protein>
<dbReference type="EMBL" id="MU006089">
    <property type="protein sequence ID" value="KAF2843236.1"/>
    <property type="molecule type" value="Genomic_DNA"/>
</dbReference>